<keyword evidence="1" id="KW-0472">Membrane</keyword>
<feature type="transmembrane region" description="Helical" evidence="1">
    <location>
        <begin position="56"/>
        <end position="77"/>
    </location>
</feature>
<proteinExistence type="predicted"/>
<dbReference type="Proteomes" id="UP001501427">
    <property type="component" value="Unassembled WGS sequence"/>
</dbReference>
<evidence type="ECO:0000313" key="4">
    <source>
        <dbReference type="EMBL" id="MBB4773952.1"/>
    </source>
</evidence>
<feature type="transmembrane region" description="Helical" evidence="1">
    <location>
        <begin position="133"/>
        <end position="157"/>
    </location>
</feature>
<evidence type="ECO:0000259" key="2">
    <source>
        <dbReference type="Pfam" id="PF01757"/>
    </source>
</evidence>
<keyword evidence="3" id="KW-0808">Transferase</keyword>
<sequence>MPESSLRNPRDGAADALRAFAILGVVLGHWLVTAFVADGSGTQLRVTSPLKTMPELAPISWVLQTLAVFFLVGGYAAGKGLRPGEPWAPRLRRRLARFARPLPVLLAAWLPASAVLAWAGYSAETVRTLVELVLSPLWFLGVYVVLTAATPAIAAVWNRLGLSGAALLVAATAAIDVGRFALDAPGWTGWATVLTGWLVPFYLGFGWAAGALGSRRAGFALVGGGAAATALLILFAGYPASMVGVPGAAVSNLSPPTLAAVAFGLAQTGLALLLHGPLTRWTRHARVSAAVSAANRSAMTIFLWHQTALLAVTAGALLAYGRLPGLHTAPDRPAWIIERLPWLAVCAGALAVLWALVRGFESSRRAGRDANHTAGALAGPYISQEAP</sequence>
<dbReference type="GO" id="GO:0016747">
    <property type="term" value="F:acyltransferase activity, transferring groups other than amino-acyl groups"/>
    <property type="evidence" value="ECO:0007669"/>
    <property type="project" value="InterPro"/>
</dbReference>
<feature type="transmembrane region" description="Helical" evidence="1">
    <location>
        <begin position="258"/>
        <end position="278"/>
    </location>
</feature>
<dbReference type="InterPro" id="IPR002656">
    <property type="entry name" value="Acyl_transf_3_dom"/>
</dbReference>
<evidence type="ECO:0000256" key="1">
    <source>
        <dbReference type="SAM" id="Phobius"/>
    </source>
</evidence>
<feature type="transmembrane region" description="Helical" evidence="1">
    <location>
        <begin position="217"/>
        <end position="238"/>
    </location>
</feature>
<reference evidence="3" key="3">
    <citation type="submission" date="2023-12" db="EMBL/GenBank/DDBJ databases">
        <authorList>
            <person name="Sun Q."/>
            <person name="Inoue M."/>
        </authorList>
    </citation>
    <scope>NUCLEOTIDE SEQUENCE</scope>
    <source>
        <strain evidence="3">JCM 10667</strain>
    </source>
</reference>
<organism evidence="4 5">
    <name type="scientific">Actinomadura livida</name>
    <dbReference type="NCBI Taxonomy" id="79909"/>
    <lineage>
        <taxon>Bacteria</taxon>
        <taxon>Bacillati</taxon>
        <taxon>Actinomycetota</taxon>
        <taxon>Actinomycetes</taxon>
        <taxon>Streptosporangiales</taxon>
        <taxon>Thermomonosporaceae</taxon>
        <taxon>Actinomadura</taxon>
    </lineage>
</organism>
<dbReference type="EMBL" id="BAAAHD010000062">
    <property type="protein sequence ID" value="GAA0585971.1"/>
    <property type="molecule type" value="Genomic_DNA"/>
</dbReference>
<keyword evidence="1" id="KW-1133">Transmembrane helix</keyword>
<evidence type="ECO:0000313" key="5">
    <source>
        <dbReference type="Proteomes" id="UP000549343"/>
    </source>
</evidence>
<feature type="transmembrane region" description="Helical" evidence="1">
    <location>
        <begin position="299"/>
        <end position="320"/>
    </location>
</feature>
<feature type="transmembrane region" description="Helical" evidence="1">
    <location>
        <begin position="340"/>
        <end position="357"/>
    </location>
</feature>
<evidence type="ECO:0000313" key="6">
    <source>
        <dbReference type="Proteomes" id="UP001501427"/>
    </source>
</evidence>
<feature type="transmembrane region" description="Helical" evidence="1">
    <location>
        <begin position="98"/>
        <end position="121"/>
    </location>
</feature>
<evidence type="ECO:0000313" key="3">
    <source>
        <dbReference type="EMBL" id="GAA0585971.1"/>
    </source>
</evidence>
<feature type="transmembrane region" description="Helical" evidence="1">
    <location>
        <begin position="164"/>
        <end position="181"/>
    </location>
</feature>
<accession>A0A7W7IBC1</accession>
<name>A0A7W7IBC1_9ACTN</name>
<dbReference type="RefSeq" id="WP_229807961.1">
    <property type="nucleotide sequence ID" value="NZ_BAAAHD010000062.1"/>
</dbReference>
<dbReference type="Pfam" id="PF01757">
    <property type="entry name" value="Acyl_transf_3"/>
    <property type="match status" value="1"/>
</dbReference>
<reference evidence="4 5" key="2">
    <citation type="submission" date="2020-08" db="EMBL/GenBank/DDBJ databases">
        <title>Sequencing the genomes of 1000 actinobacteria strains.</title>
        <authorList>
            <person name="Klenk H.-P."/>
        </authorList>
    </citation>
    <scope>NUCLEOTIDE SEQUENCE [LARGE SCALE GENOMIC DNA]</scope>
    <source>
        <strain evidence="4 5">DSM 44772</strain>
    </source>
</reference>
<dbReference type="AlphaFoldDB" id="A0A7W7IBC1"/>
<keyword evidence="3" id="KW-0012">Acyltransferase</keyword>
<comment type="caution">
    <text evidence="4">The sequence shown here is derived from an EMBL/GenBank/DDBJ whole genome shotgun (WGS) entry which is preliminary data.</text>
</comment>
<dbReference type="Proteomes" id="UP000549343">
    <property type="component" value="Unassembled WGS sequence"/>
</dbReference>
<dbReference type="EMBL" id="JACHMV010000001">
    <property type="protein sequence ID" value="MBB4773952.1"/>
    <property type="molecule type" value="Genomic_DNA"/>
</dbReference>
<feature type="domain" description="Acyltransferase 3" evidence="2">
    <location>
        <begin position="14"/>
        <end position="357"/>
    </location>
</feature>
<keyword evidence="6" id="KW-1185">Reference proteome</keyword>
<protein>
    <submittedName>
        <fullName evidence="3">Acyltransferase</fullName>
    </submittedName>
    <submittedName>
        <fullName evidence="4">Peptidoglycan/LPS O-acetylase OafA/YrhL</fullName>
    </submittedName>
</protein>
<keyword evidence="1" id="KW-0812">Transmembrane</keyword>
<feature type="transmembrane region" description="Helical" evidence="1">
    <location>
        <begin position="16"/>
        <end position="36"/>
    </location>
</feature>
<gene>
    <name evidence="4" type="ORF">F4557_002370</name>
    <name evidence="3" type="ORF">GCM10009546_55440</name>
</gene>
<feature type="transmembrane region" description="Helical" evidence="1">
    <location>
        <begin position="187"/>
        <end position="205"/>
    </location>
</feature>
<reference evidence="3 6" key="1">
    <citation type="journal article" date="2019" name="Int. J. Syst. Evol. Microbiol.">
        <title>The Global Catalogue of Microorganisms (GCM) 10K type strain sequencing project: providing services to taxonomists for standard genome sequencing and annotation.</title>
        <authorList>
            <consortium name="The Broad Institute Genomics Platform"/>
            <consortium name="The Broad Institute Genome Sequencing Center for Infectious Disease"/>
            <person name="Wu L."/>
            <person name="Ma J."/>
        </authorList>
    </citation>
    <scope>NUCLEOTIDE SEQUENCE [LARGE SCALE GENOMIC DNA]</scope>
    <source>
        <strain evidence="3 6">JCM 10667</strain>
    </source>
</reference>